<name>A0A1I0TG36_9NOCA</name>
<evidence type="ECO:0000313" key="1">
    <source>
        <dbReference type="EMBL" id="SFA50523.1"/>
    </source>
</evidence>
<dbReference type="EMBL" id="FOJN01000006">
    <property type="protein sequence ID" value="SFA50523.1"/>
    <property type="molecule type" value="Genomic_DNA"/>
</dbReference>
<organism evidence="1 2">
    <name type="scientific">Rhodococcoides kroppenstedtii</name>
    <dbReference type="NCBI Taxonomy" id="293050"/>
    <lineage>
        <taxon>Bacteria</taxon>
        <taxon>Bacillati</taxon>
        <taxon>Actinomycetota</taxon>
        <taxon>Actinomycetes</taxon>
        <taxon>Mycobacteriales</taxon>
        <taxon>Nocardiaceae</taxon>
        <taxon>Rhodococcoides</taxon>
    </lineage>
</organism>
<protein>
    <submittedName>
        <fullName evidence="1">Uncharacterized protein</fullName>
    </submittedName>
</protein>
<dbReference type="Proteomes" id="UP000182054">
    <property type="component" value="Unassembled WGS sequence"/>
</dbReference>
<accession>A0A1I0TG36</accession>
<evidence type="ECO:0000313" key="2">
    <source>
        <dbReference type="Proteomes" id="UP000182054"/>
    </source>
</evidence>
<dbReference type="AlphaFoldDB" id="A0A1I0TG36"/>
<gene>
    <name evidence="1" type="ORF">SAMN05444374_10671</name>
</gene>
<proteinExistence type="predicted"/>
<reference evidence="1 2" key="1">
    <citation type="submission" date="2016-10" db="EMBL/GenBank/DDBJ databases">
        <authorList>
            <person name="de Groot N.N."/>
        </authorList>
    </citation>
    <scope>NUCLEOTIDE SEQUENCE [LARGE SCALE GENOMIC DNA]</scope>
    <source>
        <strain evidence="1 2">DSM 44908</strain>
    </source>
</reference>
<sequence>MKFALALVVVAAAAAVRAIVRESRVWHSLPDTETGP</sequence>